<organism evidence="1 2">
    <name type="scientific">Naganishia friedmannii</name>
    <dbReference type="NCBI Taxonomy" id="89922"/>
    <lineage>
        <taxon>Eukaryota</taxon>
        <taxon>Fungi</taxon>
        <taxon>Dikarya</taxon>
        <taxon>Basidiomycota</taxon>
        <taxon>Agaricomycotina</taxon>
        <taxon>Tremellomycetes</taxon>
        <taxon>Filobasidiales</taxon>
        <taxon>Filobasidiaceae</taxon>
        <taxon>Naganishia</taxon>
    </lineage>
</organism>
<name>A0ACC2W5K0_9TREE</name>
<proteinExistence type="predicted"/>
<protein>
    <submittedName>
        <fullName evidence="1">Uncharacterized protein</fullName>
    </submittedName>
</protein>
<sequence>MSVPSGNGVPPGPPAGFPGSVPGMVMLPPLAPNWSEHKAPNGTPYYYNNVTKQSTYVRPSVAPPPGMMPPFPPVMHGMPMAGHTIIPVAAALSKKKEKPKEKIPIPNTTWTKVITTEGNVFYTEKTSKKSSWAVPEDIKEEVEAYEAEQRAERIRKEEEERLKAEEEKLAAEKERERIRKEVEEERRQKKEQDDKHRRLLERERAENEKKRKERETNGADESGDDDSASRPAKVAKLNDDEGDDDVPEENEDDDDEGQAGPEDEEDEEAWQKAVAAEMAKEHAKEQAQKKAEKQARKEAEEEAREAVFHAPTKVEFTAEEGRALFKVSLSGNDDLLEIDDADPLDPVPQALLYERNISHLAPWETSLPLFINDPRYVLLSSMKDRQDVFEEYCRDVARARRLGKSTMASSSATSEKRDPEKAYHELLKAEVRSTRMIWDHFRRAWKKDRRFFEFGKDDRQREKAFRRYQKELGERKRADAKRAESDFMELLAEQADVNANSQWSEVSAYPEDQSWKALIRWPNIHADDQVKRPLVRDPRYDAVGSSSLREEFFKRYQTNLSSSSTKLSAEKEAAQKAKAKKERAEASLREREQQVKEKQLQTERDLRRSKQGANREEAEREFGSLLVQAIREHNVSWSAALPLLEKDPRFQSAGLSLPDKQRMFNNHLETIARKRLDALHKLFESHSPKLNTPFEDVFPEIVNDFAVTRLNLTPEKLEQRYEQWQEVRFQQARKDFETMLKENSFVDFWGRMRNKNMNDKAYIPENEDEDDDYGAEGGGKANLADMAKSVDLKEMHAVLRNEKRYRQFDYIPEERETWMRDYLSTLSEASATIHGPAL</sequence>
<evidence type="ECO:0000313" key="1">
    <source>
        <dbReference type="EMBL" id="KAJ9106121.1"/>
    </source>
</evidence>
<dbReference type="Proteomes" id="UP001227268">
    <property type="component" value="Unassembled WGS sequence"/>
</dbReference>
<dbReference type="EMBL" id="JASBWT010000003">
    <property type="protein sequence ID" value="KAJ9106121.1"/>
    <property type="molecule type" value="Genomic_DNA"/>
</dbReference>
<keyword evidence="2" id="KW-1185">Reference proteome</keyword>
<evidence type="ECO:0000313" key="2">
    <source>
        <dbReference type="Proteomes" id="UP001227268"/>
    </source>
</evidence>
<accession>A0ACC2W5K0</accession>
<reference evidence="1" key="1">
    <citation type="submission" date="2023-04" db="EMBL/GenBank/DDBJ databases">
        <title>Draft Genome sequencing of Naganishia species isolated from polar environments using Oxford Nanopore Technology.</title>
        <authorList>
            <person name="Leo P."/>
            <person name="Venkateswaran K."/>
        </authorList>
    </citation>
    <scope>NUCLEOTIDE SEQUENCE</scope>
    <source>
        <strain evidence="1">MNA-CCFEE 5423</strain>
    </source>
</reference>
<gene>
    <name evidence="1" type="ORF">QFC21_001263</name>
</gene>
<comment type="caution">
    <text evidence="1">The sequence shown here is derived from an EMBL/GenBank/DDBJ whole genome shotgun (WGS) entry which is preliminary data.</text>
</comment>